<dbReference type="Proteomes" id="UP000694423">
    <property type="component" value="Unplaced"/>
</dbReference>
<feature type="domain" description="DUF4537" evidence="2">
    <location>
        <begin position="83"/>
        <end position="218"/>
    </location>
</feature>
<evidence type="ECO:0000256" key="1">
    <source>
        <dbReference type="SAM" id="MobiDB-lite"/>
    </source>
</evidence>
<dbReference type="PANTHER" id="PTHR14343">
    <property type="entry name" value="VWFA DOMAIN-CONTAINING PROTEIN"/>
    <property type="match status" value="1"/>
</dbReference>
<proteinExistence type="predicted"/>
<evidence type="ECO:0000259" key="2">
    <source>
        <dbReference type="Pfam" id="PF15057"/>
    </source>
</evidence>
<protein>
    <submittedName>
        <fullName evidence="3">Chromosome 11 open reading frame 16</fullName>
    </submittedName>
</protein>
<feature type="compositionally biased region" description="Basic residues" evidence="1">
    <location>
        <begin position="382"/>
        <end position="395"/>
    </location>
</feature>
<dbReference type="InterPro" id="IPR032770">
    <property type="entry name" value="DUF4537"/>
</dbReference>
<dbReference type="AlphaFoldDB" id="A0A8C4JKV3"/>
<reference evidence="3" key="2">
    <citation type="submission" date="2025-09" db="UniProtKB">
        <authorList>
            <consortium name="Ensembl"/>
        </authorList>
    </citation>
    <scope>IDENTIFICATION</scope>
</reference>
<name>A0A8C4JKV3_DRONO</name>
<organism evidence="3 4">
    <name type="scientific">Dromaius novaehollandiae</name>
    <name type="common">Emu</name>
    <dbReference type="NCBI Taxonomy" id="8790"/>
    <lineage>
        <taxon>Eukaryota</taxon>
        <taxon>Metazoa</taxon>
        <taxon>Chordata</taxon>
        <taxon>Craniata</taxon>
        <taxon>Vertebrata</taxon>
        <taxon>Euteleostomi</taxon>
        <taxon>Archelosauria</taxon>
        <taxon>Archosauria</taxon>
        <taxon>Dinosauria</taxon>
        <taxon>Saurischia</taxon>
        <taxon>Theropoda</taxon>
        <taxon>Coelurosauria</taxon>
        <taxon>Aves</taxon>
        <taxon>Palaeognathae</taxon>
        <taxon>Casuariiformes</taxon>
        <taxon>Dromaiidae</taxon>
        <taxon>Dromaius</taxon>
    </lineage>
</organism>
<dbReference type="PANTHER" id="PTHR14343:SF3">
    <property type="entry name" value="SIMILAR TO PREDICTED GENE ICRFP703B1614Q5.5"/>
    <property type="match status" value="1"/>
</dbReference>
<feature type="compositionally biased region" description="Basic and acidic residues" evidence="1">
    <location>
        <begin position="370"/>
        <end position="381"/>
    </location>
</feature>
<feature type="compositionally biased region" description="Polar residues" evidence="1">
    <location>
        <begin position="355"/>
        <end position="369"/>
    </location>
</feature>
<sequence>MACSKGFLPTNHKYCSAMTALDKFSCYNVISTVSPCCRNSLLVHPAWITKPLTPWSRCLLSPDAAWKRPSVLARSAALASNVPVLVRGERDGFYYRGTVKEELESEGGMFLVEFAKPLVAHGKCPVSVQKTTQDDILEYVDGMKHSLLPGDKVLAPWEPDMVRYGPGTVLMGVETRDPLRASEDEEITVRFWNGKKRKLPLGVALWIPPSRWERTVEMIHMPFTSRLKPRENPDANSCIFSCSPVTVPIPLCTVDSLTKRGLLCWPHFHCHCGGGICCSSVPTRCICCCHPHADAWWPLPSRSLVLPREKEEAEPSRKPSSCLLGLEGPKQEEAAAAAASSLSSDLERDLEPFPTKSTMMDSAVNTDSSLLEKPRLKESARPKWKYWKRSHHKSHPSNSGTLKHTNKQTHREEAARGR</sequence>
<accession>A0A8C4JKV3</accession>
<reference evidence="3" key="1">
    <citation type="submission" date="2025-08" db="UniProtKB">
        <authorList>
            <consortium name="Ensembl"/>
        </authorList>
    </citation>
    <scope>IDENTIFICATION</scope>
</reference>
<dbReference type="Ensembl" id="ENSDNVT00000011511.1">
    <property type="protein sequence ID" value="ENSDNVP00000009583.1"/>
    <property type="gene ID" value="ENSDNVG00000006781.1"/>
</dbReference>
<evidence type="ECO:0000313" key="4">
    <source>
        <dbReference type="Proteomes" id="UP000694423"/>
    </source>
</evidence>
<feature type="compositionally biased region" description="Basic and acidic residues" evidence="1">
    <location>
        <begin position="409"/>
        <end position="418"/>
    </location>
</feature>
<evidence type="ECO:0000313" key="3">
    <source>
        <dbReference type="Ensembl" id="ENSDNVP00000009583.1"/>
    </source>
</evidence>
<keyword evidence="4" id="KW-1185">Reference proteome</keyword>
<feature type="region of interest" description="Disordered" evidence="1">
    <location>
        <begin position="337"/>
        <end position="418"/>
    </location>
</feature>
<dbReference type="Pfam" id="PF15057">
    <property type="entry name" value="DUF4537"/>
    <property type="match status" value="1"/>
</dbReference>